<evidence type="ECO:0000313" key="9">
    <source>
        <dbReference type="Proteomes" id="UP000182800"/>
    </source>
</evidence>
<evidence type="ECO:0000259" key="5">
    <source>
        <dbReference type="Pfam" id="PF13193"/>
    </source>
</evidence>
<dbReference type="Gene3D" id="3.40.50.12780">
    <property type="entry name" value="N-terminal domain of ligase-like"/>
    <property type="match status" value="1"/>
</dbReference>
<reference evidence="7 9" key="2">
    <citation type="submission" date="2016-08" db="EMBL/GenBank/DDBJ databases">
        <authorList>
            <person name="Varghese N."/>
            <person name="Submissions Spin"/>
        </authorList>
    </citation>
    <scope>NUCLEOTIDE SEQUENCE [LARGE SCALE GENOMIC DNA]</scope>
    <source>
        <strain evidence="7 9">HL-109</strain>
    </source>
</reference>
<dbReference type="GO" id="GO:0031956">
    <property type="term" value="F:medium-chain fatty acid-CoA ligase activity"/>
    <property type="evidence" value="ECO:0007669"/>
    <property type="project" value="TreeGrafter"/>
</dbReference>
<dbReference type="InterPro" id="IPR045851">
    <property type="entry name" value="AMP-bd_C_sf"/>
</dbReference>
<comment type="similarity">
    <text evidence="1">Belongs to the ATP-dependent AMP-binding enzyme family.</text>
</comment>
<feature type="domain" description="AMP-dependent synthetase/ligase" evidence="4">
    <location>
        <begin position="21"/>
        <end position="374"/>
    </location>
</feature>
<evidence type="ECO:0000313" key="7">
    <source>
        <dbReference type="EMBL" id="SCC80955.1"/>
    </source>
</evidence>
<dbReference type="InterPro" id="IPR025110">
    <property type="entry name" value="AMP-bd_C"/>
</dbReference>
<dbReference type="Proteomes" id="UP000182800">
    <property type="component" value="Unassembled WGS sequence"/>
</dbReference>
<dbReference type="Gene3D" id="3.30.300.30">
    <property type="match status" value="1"/>
</dbReference>
<keyword evidence="9" id="KW-1185">Reference proteome</keyword>
<evidence type="ECO:0000259" key="4">
    <source>
        <dbReference type="Pfam" id="PF00501"/>
    </source>
</evidence>
<dbReference type="PANTHER" id="PTHR43201">
    <property type="entry name" value="ACYL-COA SYNTHETASE"/>
    <property type="match status" value="1"/>
</dbReference>
<dbReference type="InterPro" id="IPR000873">
    <property type="entry name" value="AMP-dep_synth/lig_dom"/>
</dbReference>
<sequence>MSAATPQSLAHVTTIDAIPQEGARERPDATAFVLGERRISFAQWEHCVATSAVRLQEAGLRPGDRFVILGENGIVLITLALAAARAKAWPVILNARLSEREIETIAHHAQPRLIAFANDISPDAERHAGAFETEHVTFEGLPPFRLTVAADCEPEPVHDDPARDVAAMIYTSGTTGAPKGVMLSHANLMHVARHSGYLRGLAPGERVYGCLPVSHVFGLASMFLGSALYGATNYLVPRFDPSEALRLLRDEELTVFQGVPAMFARLIEHARQTGRPIEAPALRYASAGGSPLDLALKTRVEAALGVSLHNGYGMTELSPTVSQTRMDAPRRDDATGPLLPGIEARTVDGEGAPLPAGEIGTLQVRGPTVMLGYYRNKELTDRVKSADGWFDTGDLARFGEDGALYIVGRAKDLIIRSGFNVYPEEIEGVIASHPDVTLAAVVGRNVEGNEEVWAFVQLRPGADFDEREMRAFCAERMAPYKRPTRIIALPTLPASSTGKVQKAKLREEAASIAVEQAEAV</sequence>
<evidence type="ECO:0000313" key="8">
    <source>
        <dbReference type="Proteomes" id="UP000050497"/>
    </source>
</evidence>
<dbReference type="OrthoDB" id="9803968at2"/>
<dbReference type="RefSeq" id="WP_074444756.1">
    <property type="nucleotide sequence ID" value="NZ_FMBM01000002.1"/>
</dbReference>
<evidence type="ECO:0000313" key="6">
    <source>
        <dbReference type="EMBL" id="KPQ10219.1"/>
    </source>
</evidence>
<dbReference type="EMBL" id="FMBM01000002">
    <property type="protein sequence ID" value="SCC80955.1"/>
    <property type="molecule type" value="Genomic_DNA"/>
</dbReference>
<dbReference type="STRING" id="1653334.GA0071312_1885"/>
<dbReference type="GO" id="GO:0006631">
    <property type="term" value="P:fatty acid metabolic process"/>
    <property type="evidence" value="ECO:0007669"/>
    <property type="project" value="TreeGrafter"/>
</dbReference>
<dbReference type="Pfam" id="PF13193">
    <property type="entry name" value="AMP-binding_C"/>
    <property type="match status" value="1"/>
</dbReference>
<protein>
    <submittedName>
        <fullName evidence="7">Acyl-CoA synthetase (AMP-forming)/AMP-acid ligase II</fullName>
    </submittedName>
    <submittedName>
        <fullName evidence="6">Acyl-CoA synthetases (AMP-forming)/AMP-acid ligases II</fullName>
    </submittedName>
</protein>
<evidence type="ECO:0000256" key="3">
    <source>
        <dbReference type="SAM" id="MobiDB-lite"/>
    </source>
</evidence>
<feature type="domain" description="AMP-binding enzyme C-terminal" evidence="5">
    <location>
        <begin position="425"/>
        <end position="499"/>
    </location>
</feature>
<dbReference type="PROSITE" id="PS00455">
    <property type="entry name" value="AMP_BINDING"/>
    <property type="match status" value="1"/>
</dbReference>
<comment type="caution">
    <text evidence="6">The sequence shown here is derived from an EMBL/GenBank/DDBJ whole genome shotgun (WGS) entry which is preliminary data.</text>
</comment>
<dbReference type="InterPro" id="IPR042099">
    <property type="entry name" value="ANL_N_sf"/>
</dbReference>
<accession>A0A0P7X5P4</accession>
<keyword evidence="2 6" id="KW-0436">Ligase</keyword>
<dbReference type="Proteomes" id="UP000050497">
    <property type="component" value="Unassembled WGS sequence"/>
</dbReference>
<dbReference type="EMBL" id="LJSX01000017">
    <property type="protein sequence ID" value="KPQ10219.1"/>
    <property type="molecule type" value="Genomic_DNA"/>
</dbReference>
<dbReference type="InterPro" id="IPR020845">
    <property type="entry name" value="AMP-binding_CS"/>
</dbReference>
<reference evidence="6 8" key="1">
    <citation type="submission" date="2015-09" db="EMBL/GenBank/DDBJ databases">
        <title>Identification and resolution of microdiversity through metagenomic sequencing of parallel consortia.</title>
        <authorList>
            <person name="Nelson W.C."/>
            <person name="Romine M.F."/>
            <person name="Lindemann S.R."/>
        </authorList>
    </citation>
    <scope>NUCLEOTIDE SEQUENCE [LARGE SCALE GENOMIC DNA]</scope>
    <source>
        <strain evidence="6">HL-109</strain>
    </source>
</reference>
<dbReference type="PATRIC" id="fig|1653334.4.peg.31"/>
<organism evidence="6 8">
    <name type="scientific">Saliniramus fredricksonii</name>
    <dbReference type="NCBI Taxonomy" id="1653334"/>
    <lineage>
        <taxon>Bacteria</taxon>
        <taxon>Pseudomonadati</taxon>
        <taxon>Pseudomonadota</taxon>
        <taxon>Alphaproteobacteria</taxon>
        <taxon>Hyphomicrobiales</taxon>
        <taxon>Salinarimonadaceae</taxon>
        <taxon>Saliniramus</taxon>
    </lineage>
</organism>
<dbReference type="PANTHER" id="PTHR43201:SF5">
    <property type="entry name" value="MEDIUM-CHAIN ACYL-COA LIGASE ACSF2, MITOCHONDRIAL"/>
    <property type="match status" value="1"/>
</dbReference>
<proteinExistence type="inferred from homology"/>
<dbReference type="AlphaFoldDB" id="A0A0P7X5P4"/>
<dbReference type="SUPFAM" id="SSF56801">
    <property type="entry name" value="Acetyl-CoA synthetase-like"/>
    <property type="match status" value="1"/>
</dbReference>
<gene>
    <name evidence="7" type="ORF">GA0071312_1885</name>
    <name evidence="6" type="ORF">HLUCCO17_11515</name>
</gene>
<name>A0A0P7X5P4_9HYPH</name>
<evidence type="ECO:0000256" key="2">
    <source>
        <dbReference type="ARBA" id="ARBA00022598"/>
    </source>
</evidence>
<evidence type="ECO:0000256" key="1">
    <source>
        <dbReference type="ARBA" id="ARBA00006432"/>
    </source>
</evidence>
<feature type="region of interest" description="Disordered" evidence="3">
    <location>
        <begin position="320"/>
        <end position="339"/>
    </location>
</feature>
<dbReference type="Pfam" id="PF00501">
    <property type="entry name" value="AMP-binding"/>
    <property type="match status" value="1"/>
</dbReference>